<dbReference type="OrthoDB" id="2066552at2"/>
<sequence>MDNKEENLKIDNDDSSVLINDSNTSKKNKILSNKNYKSQNCKVISYNKNNKTLDVQFNGYGIRIKNVLNFDNTITEVSILYKSEIGKPDFEYKL</sequence>
<keyword evidence="2" id="KW-1185">Reference proteome</keyword>
<organism evidence="1 2">
    <name type="scientific">Eubacterium plexicaudatum ASF492</name>
    <dbReference type="NCBI Taxonomy" id="1235802"/>
    <lineage>
        <taxon>Bacteria</taxon>
        <taxon>Bacillati</taxon>
        <taxon>Bacillota</taxon>
        <taxon>Clostridia</taxon>
        <taxon>Eubacteriales</taxon>
        <taxon>Eubacteriaceae</taxon>
        <taxon>Eubacterium</taxon>
    </lineage>
</organism>
<proteinExistence type="predicted"/>
<comment type="caution">
    <text evidence="1">The sequence shown here is derived from an EMBL/GenBank/DDBJ whole genome shotgun (WGS) entry which is preliminary data.</text>
</comment>
<evidence type="ECO:0000313" key="2">
    <source>
        <dbReference type="Proteomes" id="UP000012589"/>
    </source>
</evidence>
<reference evidence="1 2" key="1">
    <citation type="journal article" date="2014" name="Genome Announc.">
        <title>Draft genome sequences of the altered schaedler flora, a defined bacterial community from gnotobiotic mice.</title>
        <authorList>
            <person name="Wannemuehler M.J."/>
            <person name="Overstreet A.M."/>
            <person name="Ward D.V."/>
            <person name="Phillips G.J."/>
        </authorList>
    </citation>
    <scope>NUCLEOTIDE SEQUENCE [LARGE SCALE GENOMIC DNA]</scope>
    <source>
        <strain evidence="1 2">ASF492</strain>
    </source>
</reference>
<name>N1ZWP0_9FIRM</name>
<protein>
    <submittedName>
        <fullName evidence="1">Uncharacterized protein</fullName>
    </submittedName>
</protein>
<dbReference type="AlphaFoldDB" id="N1ZWP0"/>
<dbReference type="Proteomes" id="UP000012589">
    <property type="component" value="Unassembled WGS sequence"/>
</dbReference>
<gene>
    <name evidence="1" type="ORF">C823_04571</name>
</gene>
<dbReference type="EMBL" id="AQFT01000133">
    <property type="protein sequence ID" value="EMZ21427.1"/>
    <property type="molecule type" value="Genomic_DNA"/>
</dbReference>
<evidence type="ECO:0000313" key="1">
    <source>
        <dbReference type="EMBL" id="EMZ21427.1"/>
    </source>
</evidence>
<dbReference type="PATRIC" id="fig|1235802.3.peg.4854"/>
<accession>N1ZWP0</accession>
<dbReference type="eggNOG" id="ENOG502ZTH4">
    <property type="taxonomic scope" value="Bacteria"/>
</dbReference>
<dbReference type="STRING" id="1235802.C823_04571"/>
<dbReference type="HOGENOM" id="CLU_2381827_0_0_9"/>